<dbReference type="InterPro" id="IPR005829">
    <property type="entry name" value="Sugar_transporter_CS"/>
</dbReference>
<feature type="transmembrane region" description="Helical" evidence="11">
    <location>
        <begin position="387"/>
        <end position="408"/>
    </location>
</feature>
<dbReference type="InterPro" id="IPR045262">
    <property type="entry name" value="STP/PLT_plant"/>
</dbReference>
<comment type="subcellular location">
    <subcellularLocation>
        <location evidence="1">Membrane</location>
        <topology evidence="1">Multi-pass membrane protein</topology>
    </subcellularLocation>
</comment>
<dbReference type="PROSITE" id="PS00216">
    <property type="entry name" value="SUGAR_TRANSPORT_1"/>
    <property type="match status" value="1"/>
</dbReference>
<dbReference type="PROSITE" id="PS00217">
    <property type="entry name" value="SUGAR_TRANSPORT_2"/>
    <property type="match status" value="1"/>
</dbReference>
<dbReference type="PROSITE" id="PS50850">
    <property type="entry name" value="MFS"/>
    <property type="match status" value="1"/>
</dbReference>
<dbReference type="Proteomes" id="UP001318860">
    <property type="component" value="Unassembled WGS sequence"/>
</dbReference>
<protein>
    <recommendedName>
        <fullName evidence="12">Major facilitator superfamily (MFS) profile domain-containing protein</fullName>
    </recommendedName>
</protein>
<dbReference type="CDD" id="cd17361">
    <property type="entry name" value="MFS_STP"/>
    <property type="match status" value="1"/>
</dbReference>
<proteinExistence type="inferred from homology"/>
<evidence type="ECO:0000259" key="12">
    <source>
        <dbReference type="PROSITE" id="PS50850"/>
    </source>
</evidence>
<evidence type="ECO:0000256" key="11">
    <source>
        <dbReference type="SAM" id="Phobius"/>
    </source>
</evidence>
<dbReference type="InterPro" id="IPR036259">
    <property type="entry name" value="MFS_trans_sf"/>
</dbReference>
<dbReference type="PANTHER" id="PTHR23500:SF574">
    <property type="entry name" value="SUGAR TRANSPORT PROTEIN 1"/>
    <property type="match status" value="1"/>
</dbReference>
<feature type="transmembrane region" description="Helical" evidence="11">
    <location>
        <begin position="138"/>
        <end position="160"/>
    </location>
</feature>
<evidence type="ECO:0000256" key="10">
    <source>
        <dbReference type="RuleBase" id="RU003346"/>
    </source>
</evidence>
<dbReference type="InterPro" id="IPR044778">
    <property type="entry name" value="MFS_STP/MST-like_plant"/>
</dbReference>
<sequence length="497" mass="54655">MEEGGGFDPGPGDEKEYPGNLTPYVIVTCVIAAMGGLIFGYDIGISGGVTSMDSFLEKFFPSVYRKQREDHSTNMYCQFDSHTLTLFTSSLYLAALLSSLVASTVTRKLGRKLSMLFGGVLFCAGALINGFARGVWMLIFGRILLGFGVGFANQSVPLYLSEMAPYKYRGALNIGFQLCIAIGILSANVLNYAFAKIKGGWGWRLSLGGAMVPALIITVGSLILPETPNSMIERGKQGDAKTKLRRIRGIANVDEEFNDLVAASEASMKVENPWRNLMHRMYRRHLLLAIAIPIFQQLAGINAIMFYAPVLFRTIGFQDDAALVSAVITGAVNVLATVVSIYGVDKWGRRFLFLQGGIQMLICQIVITICIAVKFGVDGKPGELPKWYAIVVVLFICVYVAGFAWSWGPLGWLVPSEIFPLEVRSAAQSMNVSVNMGCTFVVAQIFMTMLCHLKFGLFLFFGFFVVVMTVFIHLFLPETKNIPIEEMVIQISFARVL</sequence>
<evidence type="ECO:0000313" key="13">
    <source>
        <dbReference type="EMBL" id="KAK6154685.1"/>
    </source>
</evidence>
<feature type="transmembrane region" description="Helical" evidence="11">
    <location>
        <begin position="113"/>
        <end position="132"/>
    </location>
</feature>
<evidence type="ECO:0000256" key="5">
    <source>
        <dbReference type="ARBA" id="ARBA00022692"/>
    </source>
</evidence>
<organism evidence="13 14">
    <name type="scientific">Rehmannia glutinosa</name>
    <name type="common">Chinese foxglove</name>
    <dbReference type="NCBI Taxonomy" id="99300"/>
    <lineage>
        <taxon>Eukaryota</taxon>
        <taxon>Viridiplantae</taxon>
        <taxon>Streptophyta</taxon>
        <taxon>Embryophyta</taxon>
        <taxon>Tracheophyta</taxon>
        <taxon>Spermatophyta</taxon>
        <taxon>Magnoliopsida</taxon>
        <taxon>eudicotyledons</taxon>
        <taxon>Gunneridae</taxon>
        <taxon>Pentapetalae</taxon>
        <taxon>asterids</taxon>
        <taxon>lamiids</taxon>
        <taxon>Lamiales</taxon>
        <taxon>Orobanchaceae</taxon>
        <taxon>Rehmannieae</taxon>
        <taxon>Rehmannia</taxon>
    </lineage>
</organism>
<name>A0ABR0X5F1_REHGL</name>
<evidence type="ECO:0000256" key="7">
    <source>
        <dbReference type="ARBA" id="ARBA00022989"/>
    </source>
</evidence>
<keyword evidence="7 11" id="KW-1133">Transmembrane helix</keyword>
<dbReference type="PANTHER" id="PTHR23500">
    <property type="entry name" value="SOLUTE CARRIER FAMILY 2, FACILITATED GLUCOSE TRANSPORTER"/>
    <property type="match status" value="1"/>
</dbReference>
<feature type="transmembrane region" description="Helical" evidence="11">
    <location>
        <begin position="286"/>
        <end position="310"/>
    </location>
</feature>
<keyword evidence="14" id="KW-1185">Reference proteome</keyword>
<keyword evidence="3 10" id="KW-0813">Transport</keyword>
<reference evidence="13 14" key="1">
    <citation type="journal article" date="2021" name="Comput. Struct. Biotechnol. J.">
        <title>De novo genome assembly of the potent medicinal plant Rehmannia glutinosa using nanopore technology.</title>
        <authorList>
            <person name="Ma L."/>
            <person name="Dong C."/>
            <person name="Song C."/>
            <person name="Wang X."/>
            <person name="Zheng X."/>
            <person name="Niu Y."/>
            <person name="Chen S."/>
            <person name="Feng W."/>
        </authorList>
    </citation>
    <scope>NUCLEOTIDE SEQUENCE [LARGE SCALE GENOMIC DNA]</scope>
    <source>
        <strain evidence="13">DH-2019</strain>
    </source>
</reference>
<dbReference type="Gene3D" id="1.20.1250.20">
    <property type="entry name" value="MFS general substrate transporter like domains"/>
    <property type="match status" value="1"/>
</dbReference>
<evidence type="ECO:0000256" key="1">
    <source>
        <dbReference type="ARBA" id="ARBA00004141"/>
    </source>
</evidence>
<feature type="transmembrane region" description="Helical" evidence="11">
    <location>
        <begin position="455"/>
        <end position="476"/>
    </location>
</feature>
<dbReference type="EMBL" id="JABTTQ020000005">
    <property type="protein sequence ID" value="KAK6154685.1"/>
    <property type="molecule type" value="Genomic_DNA"/>
</dbReference>
<dbReference type="Pfam" id="PF00083">
    <property type="entry name" value="Sugar_tr"/>
    <property type="match status" value="1"/>
</dbReference>
<feature type="domain" description="Major facilitator superfamily (MFS) profile" evidence="12">
    <location>
        <begin position="28"/>
        <end position="480"/>
    </location>
</feature>
<evidence type="ECO:0000256" key="8">
    <source>
        <dbReference type="ARBA" id="ARBA00023136"/>
    </source>
</evidence>
<keyword evidence="5 11" id="KW-0812">Transmembrane</keyword>
<feature type="transmembrane region" description="Helical" evidence="11">
    <location>
        <begin position="322"/>
        <end position="344"/>
    </location>
</feature>
<feature type="transmembrane region" description="Helical" evidence="11">
    <location>
        <begin position="84"/>
        <end position="106"/>
    </location>
</feature>
<feature type="transmembrane region" description="Helical" evidence="11">
    <location>
        <begin position="429"/>
        <end position="449"/>
    </location>
</feature>
<keyword evidence="6" id="KW-0769">Symport</keyword>
<gene>
    <name evidence="13" type="ORF">DH2020_008933</name>
</gene>
<dbReference type="InterPro" id="IPR005828">
    <property type="entry name" value="MFS_sugar_transport-like"/>
</dbReference>
<evidence type="ECO:0000256" key="3">
    <source>
        <dbReference type="ARBA" id="ARBA00022448"/>
    </source>
</evidence>
<comment type="similarity">
    <text evidence="9">Belongs to the major facilitator superfamily. Phosphate:H(+) symporter (TC 2.A.1.9) family.</text>
</comment>
<dbReference type="NCBIfam" id="TIGR00879">
    <property type="entry name" value="SP"/>
    <property type="match status" value="1"/>
</dbReference>
<evidence type="ECO:0000256" key="2">
    <source>
        <dbReference type="ARBA" id="ARBA00010992"/>
    </source>
</evidence>
<feature type="transmembrane region" description="Helical" evidence="11">
    <location>
        <begin position="21"/>
        <end position="41"/>
    </location>
</feature>
<dbReference type="PRINTS" id="PR00171">
    <property type="entry name" value="SUGRTRNSPORT"/>
</dbReference>
<keyword evidence="4" id="KW-0762">Sugar transport</keyword>
<comment type="similarity">
    <text evidence="2 10">Belongs to the major facilitator superfamily. Sugar transporter (TC 2.A.1.1) family.</text>
</comment>
<evidence type="ECO:0000256" key="4">
    <source>
        <dbReference type="ARBA" id="ARBA00022597"/>
    </source>
</evidence>
<comment type="caution">
    <text evidence="13">The sequence shown here is derived from an EMBL/GenBank/DDBJ whole genome shotgun (WGS) entry which is preliminary data.</text>
</comment>
<accession>A0ABR0X5F1</accession>
<evidence type="ECO:0000313" key="14">
    <source>
        <dbReference type="Proteomes" id="UP001318860"/>
    </source>
</evidence>
<feature type="transmembrane region" description="Helical" evidence="11">
    <location>
        <begin position="172"/>
        <end position="195"/>
    </location>
</feature>
<dbReference type="InterPro" id="IPR020846">
    <property type="entry name" value="MFS_dom"/>
</dbReference>
<evidence type="ECO:0000256" key="6">
    <source>
        <dbReference type="ARBA" id="ARBA00022847"/>
    </source>
</evidence>
<dbReference type="SUPFAM" id="SSF103473">
    <property type="entry name" value="MFS general substrate transporter"/>
    <property type="match status" value="1"/>
</dbReference>
<feature type="transmembrane region" description="Helical" evidence="11">
    <location>
        <begin position="201"/>
        <end position="224"/>
    </location>
</feature>
<feature type="transmembrane region" description="Helical" evidence="11">
    <location>
        <begin position="351"/>
        <end position="375"/>
    </location>
</feature>
<evidence type="ECO:0000256" key="9">
    <source>
        <dbReference type="ARBA" id="ARBA00044504"/>
    </source>
</evidence>
<keyword evidence="8 11" id="KW-0472">Membrane</keyword>
<dbReference type="InterPro" id="IPR003663">
    <property type="entry name" value="Sugar/inositol_transpt"/>
</dbReference>